<dbReference type="GO" id="GO:0006888">
    <property type="term" value="P:endoplasmic reticulum to Golgi vesicle-mediated transport"/>
    <property type="evidence" value="ECO:0007669"/>
    <property type="project" value="InterPro"/>
</dbReference>
<name>A0A9W8ASF3_9FUNG</name>
<reference evidence="1" key="1">
    <citation type="submission" date="2022-07" db="EMBL/GenBank/DDBJ databases">
        <title>Phylogenomic reconstructions and comparative analyses of Kickxellomycotina fungi.</title>
        <authorList>
            <person name="Reynolds N.K."/>
            <person name="Stajich J.E."/>
            <person name="Barry K."/>
            <person name="Grigoriev I.V."/>
            <person name="Crous P."/>
            <person name="Smith M.E."/>
        </authorList>
    </citation>
    <scope>NUCLEOTIDE SEQUENCE</scope>
    <source>
        <strain evidence="1">RSA 1196</strain>
    </source>
</reference>
<sequence length="82" mass="9259">MSNAYYFVIVGTNDVPLYEADFGLQIRDNSLNGKEESRYLNQFIAHAALDIIDEAVQTTSDLYLKAVDKYNDLNVSCYITPS</sequence>
<accession>A0A9W8ASF3</accession>
<evidence type="ECO:0000313" key="1">
    <source>
        <dbReference type="EMBL" id="KAJ1965621.1"/>
    </source>
</evidence>
<gene>
    <name evidence="1" type="primary">TRAPPC2</name>
    <name evidence="1" type="ORF">IWQ62_002616</name>
</gene>
<dbReference type="PANTHER" id="PTHR12403">
    <property type="entry name" value="TRAFFICKING PROTEIN PARTICLE COMPLEX SUBUNIT 2"/>
    <property type="match status" value="1"/>
</dbReference>
<protein>
    <submittedName>
        <fullName evidence="1">Trafficking protein particle complex subunit 2</fullName>
    </submittedName>
</protein>
<dbReference type="AlphaFoldDB" id="A0A9W8ASF3"/>
<dbReference type="Proteomes" id="UP001150925">
    <property type="component" value="Unassembled WGS sequence"/>
</dbReference>
<dbReference type="InterPro" id="IPR006722">
    <property type="entry name" value="Sedlin"/>
</dbReference>
<dbReference type="SUPFAM" id="SSF64356">
    <property type="entry name" value="SNARE-like"/>
    <property type="match status" value="1"/>
</dbReference>
<dbReference type="InterPro" id="IPR011012">
    <property type="entry name" value="Longin-like_dom_sf"/>
</dbReference>
<evidence type="ECO:0000313" key="2">
    <source>
        <dbReference type="Proteomes" id="UP001150925"/>
    </source>
</evidence>
<dbReference type="OrthoDB" id="10252102at2759"/>
<dbReference type="Pfam" id="PF04628">
    <property type="entry name" value="Sedlin_N"/>
    <property type="match status" value="1"/>
</dbReference>
<dbReference type="EMBL" id="JANBPY010000580">
    <property type="protein sequence ID" value="KAJ1965621.1"/>
    <property type="molecule type" value="Genomic_DNA"/>
</dbReference>
<organism evidence="1 2">
    <name type="scientific">Dispira parvispora</name>
    <dbReference type="NCBI Taxonomy" id="1520584"/>
    <lineage>
        <taxon>Eukaryota</taxon>
        <taxon>Fungi</taxon>
        <taxon>Fungi incertae sedis</taxon>
        <taxon>Zoopagomycota</taxon>
        <taxon>Kickxellomycotina</taxon>
        <taxon>Dimargaritomycetes</taxon>
        <taxon>Dimargaritales</taxon>
        <taxon>Dimargaritaceae</taxon>
        <taxon>Dispira</taxon>
    </lineage>
</organism>
<dbReference type="GO" id="GO:0005737">
    <property type="term" value="C:cytoplasm"/>
    <property type="evidence" value="ECO:0007669"/>
    <property type="project" value="GOC"/>
</dbReference>
<dbReference type="Gene3D" id="3.30.450.70">
    <property type="match status" value="1"/>
</dbReference>
<dbReference type="CDD" id="cd14825">
    <property type="entry name" value="TRAPPC2_sedlin"/>
    <property type="match status" value="1"/>
</dbReference>
<keyword evidence="2" id="KW-1185">Reference proteome</keyword>
<feature type="non-terminal residue" evidence="1">
    <location>
        <position position="1"/>
    </location>
</feature>
<comment type="caution">
    <text evidence="1">The sequence shown here is derived from an EMBL/GenBank/DDBJ whole genome shotgun (WGS) entry which is preliminary data.</text>
</comment>
<proteinExistence type="predicted"/>